<dbReference type="PANTHER" id="PTHR16166:SF93">
    <property type="entry name" value="INTERMEMBRANE LIPID TRANSFER PROTEIN VPS13"/>
    <property type="match status" value="1"/>
</dbReference>
<dbReference type="Pfam" id="PF25036">
    <property type="entry name" value="VPS13_VAB"/>
    <property type="match status" value="1"/>
</dbReference>
<reference evidence="3" key="1">
    <citation type="submission" date="2015-04" db="EMBL/GenBank/DDBJ databases">
        <title>The genome sequence of the plant pathogenic Rhizarian Plasmodiophora brassicae reveals insights in its biotrophic life cycle and the origin of chitin synthesis.</title>
        <authorList>
            <person name="Schwelm A."/>
            <person name="Fogelqvist J."/>
            <person name="Knaust A."/>
            <person name="Julke S."/>
            <person name="Lilja T."/>
            <person name="Dhandapani V."/>
            <person name="Bonilla-Rosso G."/>
            <person name="Karlsson M."/>
            <person name="Shevchenko A."/>
            <person name="Choi S.R."/>
            <person name="Kim H.G."/>
            <person name="Park J.Y."/>
            <person name="Lim Y.P."/>
            <person name="Ludwig-Muller J."/>
            <person name="Dixelius C."/>
        </authorList>
    </citation>
    <scope>NUCLEOTIDE SEQUENCE</scope>
    <source>
        <tissue evidence="3">Potato root galls</tissue>
    </source>
</reference>
<protein>
    <recommendedName>
        <fullName evidence="2">Vacuolar protein sorting-associated protein 13 VPS13 adaptor binding domain-containing protein</fullName>
    </recommendedName>
</protein>
<organism evidence="3">
    <name type="scientific">Spongospora subterranea</name>
    <dbReference type="NCBI Taxonomy" id="70186"/>
    <lineage>
        <taxon>Eukaryota</taxon>
        <taxon>Sar</taxon>
        <taxon>Rhizaria</taxon>
        <taxon>Endomyxa</taxon>
        <taxon>Phytomyxea</taxon>
        <taxon>Plasmodiophorida</taxon>
        <taxon>Plasmodiophoridae</taxon>
        <taxon>Spongospora</taxon>
    </lineage>
</organism>
<evidence type="ECO:0000313" key="3">
    <source>
        <dbReference type="EMBL" id="CRZ05285.1"/>
    </source>
</evidence>
<feature type="non-terminal residue" evidence="3">
    <location>
        <position position="1"/>
    </location>
</feature>
<dbReference type="InterPro" id="IPR026847">
    <property type="entry name" value="VPS13"/>
</dbReference>
<feature type="non-terminal residue" evidence="3">
    <location>
        <position position="562"/>
    </location>
</feature>
<dbReference type="AlphaFoldDB" id="A0A0H5QTT2"/>
<dbReference type="GO" id="GO:0045053">
    <property type="term" value="P:protein retention in Golgi apparatus"/>
    <property type="evidence" value="ECO:0007669"/>
    <property type="project" value="TreeGrafter"/>
</dbReference>
<evidence type="ECO:0000259" key="2">
    <source>
        <dbReference type="Pfam" id="PF25036"/>
    </source>
</evidence>
<evidence type="ECO:0000256" key="1">
    <source>
        <dbReference type="ARBA" id="ARBA00006545"/>
    </source>
</evidence>
<name>A0A0H5QTT2_9EUKA</name>
<accession>A0A0H5QTT2</accession>
<comment type="similarity">
    <text evidence="1">Belongs to the VPS13 family.</text>
</comment>
<dbReference type="EMBL" id="HACM01004843">
    <property type="protein sequence ID" value="CRZ05285.1"/>
    <property type="molecule type" value="Transcribed_RNA"/>
</dbReference>
<proteinExistence type="inferred from homology"/>
<dbReference type="GO" id="GO:0006623">
    <property type="term" value="P:protein targeting to vacuole"/>
    <property type="evidence" value="ECO:0007669"/>
    <property type="project" value="TreeGrafter"/>
</dbReference>
<sequence length="562" mass="62100">AQSWEPLIEPWILSIKYIFDGVGSHDLNIEGDTRPLNITCSSALAETLIHAAQTFNILSSPKQVWTSNDIVINDTGMSVHVISSILDIDTIIDNGKDIFLPSQFNPVRRRQVPELFVKLSDGSSLLCVQYHQTGFFDNGKIAATVTKRFGYVTIRIHSLTTFENLSGHSLDIAFESADKGNFFQITTLKRGATVFVPVQIVDHGRVMVRLTGRNVGFSSPIELMPIHLMSPGTFDLLLNPEPNDSNPVTAALRTESAIFALQLNRPLHILGHQNMSGKQLRISLTPVLVIENLLYSLCNVNLFGADGQTVEVQNLQCGNRIECFMNSLDIAISVSLPGGMFSERISISNRTSSGTVFKPGEVRRLPIGVPESLNGKEAKIYSNHLSCETEYQHGGCPIARLFSQFWIVNHTPKSITFNNNNVVQSYPRHSVQGVPLLMAGCEDMVNGKVFLGGADSKESEELPLCKLEAGTSVQLRQNDGTEYELRVKICRAAGRFQRTKIVTILPQLVIVNCLSLPIFLRQNAHHGTVKVEAKGRLLDYMLPEPDKPKLMRISFDPNIPGG</sequence>
<dbReference type="InterPro" id="IPR009543">
    <property type="entry name" value="VPS13_VAB"/>
</dbReference>
<dbReference type="PANTHER" id="PTHR16166">
    <property type="entry name" value="VACUOLAR PROTEIN SORTING-ASSOCIATED PROTEIN VPS13"/>
    <property type="match status" value="1"/>
</dbReference>
<feature type="domain" description="Vacuolar protein sorting-associated protein 13 VPS13 adaptor binding" evidence="2">
    <location>
        <begin position="153"/>
        <end position="538"/>
    </location>
</feature>